<dbReference type="Proteomes" id="UP000051950">
    <property type="component" value="Unassembled WGS sequence"/>
</dbReference>
<dbReference type="OrthoDB" id="792964at2"/>
<evidence type="ECO:0000256" key="1">
    <source>
        <dbReference type="SAM" id="Phobius"/>
    </source>
</evidence>
<proteinExistence type="predicted"/>
<reference evidence="2 3" key="1">
    <citation type="submission" date="2015-11" db="EMBL/GenBank/DDBJ databases">
        <title>Sequence of Pedobacter ginsenosidimutans.</title>
        <authorList>
            <person name="Carson E."/>
            <person name="Keyser V."/>
            <person name="Newman J."/>
            <person name="Miller J."/>
        </authorList>
    </citation>
    <scope>NUCLEOTIDE SEQUENCE [LARGE SCALE GENOMIC DNA]</scope>
    <source>
        <strain evidence="2 3">KACC 14530</strain>
    </source>
</reference>
<gene>
    <name evidence="2" type="ORF">ASU31_25730</name>
</gene>
<keyword evidence="1" id="KW-0812">Transmembrane</keyword>
<feature type="transmembrane region" description="Helical" evidence="1">
    <location>
        <begin position="6"/>
        <end position="30"/>
    </location>
</feature>
<keyword evidence="3" id="KW-1185">Reference proteome</keyword>
<accession>A0A0T5VJ00</accession>
<evidence type="ECO:0000313" key="2">
    <source>
        <dbReference type="EMBL" id="KRT13205.1"/>
    </source>
</evidence>
<keyword evidence="1" id="KW-0472">Membrane</keyword>
<dbReference type="STRING" id="687842.ASU31_25730"/>
<dbReference type="EMBL" id="LMZQ01000053">
    <property type="protein sequence ID" value="KRT13205.1"/>
    <property type="molecule type" value="Genomic_DNA"/>
</dbReference>
<sequence>MLGQFTWGQFLCCYGAVSLLWYLGLLFTAYRKETIGFLGRSAVNTGSNGILRFKPKDKVEVVNDQGDPDIRQELSESAREPDLNQVKNKQREGEIMENDLMVRLNHHWGSKSWRLPTCLLLRLQRTIRMKKGKMVVVACEDLVGEYKGNLSDPGS</sequence>
<protein>
    <submittedName>
        <fullName evidence="2">Uncharacterized protein</fullName>
    </submittedName>
</protein>
<dbReference type="RefSeq" id="WP_057935105.1">
    <property type="nucleotide sequence ID" value="NZ_LMZQ01000053.1"/>
</dbReference>
<keyword evidence="1" id="KW-1133">Transmembrane helix</keyword>
<organism evidence="2 3">
    <name type="scientific">Pedobacter ginsenosidimutans</name>
    <dbReference type="NCBI Taxonomy" id="687842"/>
    <lineage>
        <taxon>Bacteria</taxon>
        <taxon>Pseudomonadati</taxon>
        <taxon>Bacteroidota</taxon>
        <taxon>Sphingobacteriia</taxon>
        <taxon>Sphingobacteriales</taxon>
        <taxon>Sphingobacteriaceae</taxon>
        <taxon>Pedobacter</taxon>
    </lineage>
</organism>
<dbReference type="AlphaFoldDB" id="A0A0T5VJ00"/>
<name>A0A0T5VJ00_9SPHI</name>
<evidence type="ECO:0000313" key="3">
    <source>
        <dbReference type="Proteomes" id="UP000051950"/>
    </source>
</evidence>
<comment type="caution">
    <text evidence="2">The sequence shown here is derived from an EMBL/GenBank/DDBJ whole genome shotgun (WGS) entry which is preliminary data.</text>
</comment>